<dbReference type="STRING" id="1561998.A0A1I7TFT2"/>
<dbReference type="SUPFAM" id="SSF56317">
    <property type="entry name" value="Carbon-nitrogen hydrolase"/>
    <property type="match status" value="1"/>
</dbReference>
<evidence type="ECO:0000313" key="3">
    <source>
        <dbReference type="WBParaSite" id="Csp11.Scaffold603.g5514.t1"/>
    </source>
</evidence>
<dbReference type="PANTHER" id="PTHR46044:SF1">
    <property type="entry name" value="CN HYDROLASE DOMAIN-CONTAINING PROTEIN"/>
    <property type="match status" value="1"/>
</dbReference>
<dbReference type="eggNOG" id="KOG0805">
    <property type="taxonomic scope" value="Eukaryota"/>
</dbReference>
<dbReference type="InterPro" id="IPR036526">
    <property type="entry name" value="C-N_Hydrolase_sf"/>
</dbReference>
<dbReference type="Proteomes" id="UP000095282">
    <property type="component" value="Unplaced"/>
</dbReference>
<evidence type="ECO:0000313" key="2">
    <source>
        <dbReference type="Proteomes" id="UP000095282"/>
    </source>
</evidence>
<sequence length="188" mass="20723">MPPYMAQSPGYTLEEPPASSSNNSSNGVHPHGSPSQQPISPPRTCQGEDPRTSSRIRDPSRHQNPRPPHSSSSQESRSPYTPVYTGQSSTPSNPRTYQRSSAYPTDHPLRKEHGDDTILIRGGSCAVDPLGTVLVEPDFTQETIRYTEFDLSDLALGKMDLDVIGHYSRPDVFQLSVNEKPQSTVIHK</sequence>
<dbReference type="Gene3D" id="3.60.110.10">
    <property type="entry name" value="Carbon-nitrogen hydrolase"/>
    <property type="match status" value="1"/>
</dbReference>
<keyword evidence="2" id="KW-1185">Reference proteome</keyword>
<accession>A0A1I7TFT2</accession>
<feature type="compositionally biased region" description="Low complexity" evidence="1">
    <location>
        <begin position="69"/>
        <end position="79"/>
    </location>
</feature>
<protein>
    <submittedName>
        <fullName evidence="3">CNH domain-containing protein</fullName>
    </submittedName>
</protein>
<dbReference type="PANTHER" id="PTHR46044">
    <property type="entry name" value="NITRILASE"/>
    <property type="match status" value="1"/>
</dbReference>
<evidence type="ECO:0000256" key="1">
    <source>
        <dbReference type="SAM" id="MobiDB-lite"/>
    </source>
</evidence>
<dbReference type="WBParaSite" id="Csp11.Scaffold603.g5514.t1">
    <property type="protein sequence ID" value="Csp11.Scaffold603.g5514.t1"/>
    <property type="gene ID" value="Csp11.Scaffold603.g5514"/>
</dbReference>
<dbReference type="GO" id="GO:0003824">
    <property type="term" value="F:catalytic activity"/>
    <property type="evidence" value="ECO:0007669"/>
    <property type="project" value="InterPro"/>
</dbReference>
<feature type="compositionally biased region" description="Basic and acidic residues" evidence="1">
    <location>
        <begin position="46"/>
        <end position="61"/>
    </location>
</feature>
<dbReference type="AlphaFoldDB" id="A0A1I7TFT2"/>
<feature type="region of interest" description="Disordered" evidence="1">
    <location>
        <begin position="1"/>
        <end position="113"/>
    </location>
</feature>
<dbReference type="InterPro" id="IPR044149">
    <property type="entry name" value="Nitrilases_CHs"/>
</dbReference>
<organism evidence="2 3">
    <name type="scientific">Caenorhabditis tropicalis</name>
    <dbReference type="NCBI Taxonomy" id="1561998"/>
    <lineage>
        <taxon>Eukaryota</taxon>
        <taxon>Metazoa</taxon>
        <taxon>Ecdysozoa</taxon>
        <taxon>Nematoda</taxon>
        <taxon>Chromadorea</taxon>
        <taxon>Rhabditida</taxon>
        <taxon>Rhabditina</taxon>
        <taxon>Rhabditomorpha</taxon>
        <taxon>Rhabditoidea</taxon>
        <taxon>Rhabditidae</taxon>
        <taxon>Peloderinae</taxon>
        <taxon>Caenorhabditis</taxon>
    </lineage>
</organism>
<reference evidence="3" key="1">
    <citation type="submission" date="2016-11" db="UniProtKB">
        <authorList>
            <consortium name="WormBaseParasite"/>
        </authorList>
    </citation>
    <scope>IDENTIFICATION</scope>
</reference>
<feature type="compositionally biased region" description="Polar residues" evidence="1">
    <location>
        <begin position="84"/>
        <end position="103"/>
    </location>
</feature>
<name>A0A1I7TFT2_9PELO</name>
<proteinExistence type="predicted"/>